<dbReference type="InterPro" id="IPR011009">
    <property type="entry name" value="Kinase-like_dom_sf"/>
</dbReference>
<evidence type="ECO:0000313" key="1">
    <source>
        <dbReference type="EMBL" id="BAU56715.2"/>
    </source>
</evidence>
<dbReference type="SUPFAM" id="SSF56112">
    <property type="entry name" value="Protein kinase-like (PK-like)"/>
    <property type="match status" value="1"/>
</dbReference>
<proteinExistence type="predicted"/>
<dbReference type="Proteomes" id="UP000218890">
    <property type="component" value="Chromosome"/>
</dbReference>
<protein>
    <recommendedName>
        <fullName evidence="3">Aminoglycoside phosphotransferase domain-containing protein</fullName>
    </recommendedName>
</protein>
<dbReference type="RefSeq" id="WP_096406932.1">
    <property type="nucleotide sequence ID" value="NZ_AP017372.2"/>
</dbReference>
<dbReference type="OrthoDB" id="9786855at2"/>
<dbReference type="AlphaFoldDB" id="A0A0X8X6V0"/>
<name>A0A0X8X6V0_HALHR</name>
<reference evidence="1" key="1">
    <citation type="submission" date="2016-02" db="EMBL/GenBank/DDBJ databases">
        <title>Halorhodospira halochloris DSM-1059 complete genome, version 2.</title>
        <authorList>
            <person name="Tsukatani Y."/>
        </authorList>
    </citation>
    <scope>NUCLEOTIDE SEQUENCE</scope>
    <source>
        <strain evidence="1">DSM 1059</strain>
    </source>
</reference>
<organism evidence="1 2">
    <name type="scientific">Halorhodospira halochloris</name>
    <name type="common">Ectothiorhodospira halochloris</name>
    <dbReference type="NCBI Taxonomy" id="1052"/>
    <lineage>
        <taxon>Bacteria</taxon>
        <taxon>Pseudomonadati</taxon>
        <taxon>Pseudomonadota</taxon>
        <taxon>Gammaproteobacteria</taxon>
        <taxon>Chromatiales</taxon>
        <taxon>Ectothiorhodospiraceae</taxon>
        <taxon>Halorhodospira</taxon>
    </lineage>
</organism>
<sequence length="280" mass="31663">MNIDGTIDRAKFCTEINTDIISCIIGALLSSSNIEHNGWTLELIKSSKSYVYRWRDHSGHDFIIKLYSPTGPKERIKSFLRPPKYLFATAEKLIAAGVSTPKPIAAFRLTTNERAVGIYIMEREEGITVKDLAKTSVCLNTGLHIAAEMGRAWGNLVRSGFLHMDPIRGNFLYGVNHRGHHSLTVLDIDNIYFIGWLPKPVRLHRLKKMSRIHLLGLPKLIGTTPPRLIFKRFLHAYAKAYGVPVKIASREWIEVISMLAKQKPDVYTILSNFPIANDNK</sequence>
<dbReference type="EMBL" id="AP017372">
    <property type="protein sequence ID" value="BAU56715.2"/>
    <property type="molecule type" value="Genomic_DNA"/>
</dbReference>
<accession>A0A0X8X6V0</accession>
<keyword evidence="2" id="KW-1185">Reference proteome</keyword>
<evidence type="ECO:0000313" key="2">
    <source>
        <dbReference type="Proteomes" id="UP000218890"/>
    </source>
</evidence>
<dbReference type="KEGG" id="hhk:HH1059_00460"/>
<evidence type="ECO:0008006" key="3">
    <source>
        <dbReference type="Google" id="ProtNLM"/>
    </source>
</evidence>
<gene>
    <name evidence="1" type="ORF">HH1059_00460</name>
</gene>